<evidence type="ECO:0000313" key="2">
    <source>
        <dbReference type="Proteomes" id="UP000030748"/>
    </source>
</evidence>
<proteinExistence type="predicted"/>
<gene>
    <name evidence="1" type="ORF">MIMGU_mgv1a016616mg</name>
</gene>
<dbReference type="Proteomes" id="UP000030748">
    <property type="component" value="Unassembled WGS sequence"/>
</dbReference>
<dbReference type="EMBL" id="KI631803">
    <property type="protein sequence ID" value="EYU26059.1"/>
    <property type="molecule type" value="Genomic_DNA"/>
</dbReference>
<evidence type="ECO:0000313" key="1">
    <source>
        <dbReference type="EMBL" id="EYU26059.1"/>
    </source>
</evidence>
<reference evidence="1 2" key="1">
    <citation type="journal article" date="2013" name="Proc. Natl. Acad. Sci. U.S.A.">
        <title>Fine-scale variation in meiotic recombination in Mimulus inferred from population shotgun sequencing.</title>
        <authorList>
            <person name="Hellsten U."/>
            <person name="Wright K.M."/>
            <person name="Jenkins J."/>
            <person name="Shu S."/>
            <person name="Yuan Y."/>
            <person name="Wessler S.R."/>
            <person name="Schmutz J."/>
            <person name="Willis J.H."/>
            <person name="Rokhsar D.S."/>
        </authorList>
    </citation>
    <scope>NUCLEOTIDE SEQUENCE [LARGE SCALE GENOMIC DNA]</scope>
    <source>
        <strain evidence="2">cv. DUN x IM62</strain>
    </source>
</reference>
<protein>
    <submittedName>
        <fullName evidence="1">Uncharacterized protein</fullName>
    </submittedName>
</protein>
<accession>A0A022QEN4</accession>
<sequence length="114" mass="13206">MKSLLQFRQPVHAINLSRGNLHVSTNLHCIQQRSSCGISCFLELKRQNEIQRDVHVARLVQRVASVSVLCYVHYRVAIVRHVRQLHFEFPSIVCSQILDFRKVSVRSCVGRKIL</sequence>
<keyword evidence="2" id="KW-1185">Reference proteome</keyword>
<organism evidence="1 2">
    <name type="scientific">Erythranthe guttata</name>
    <name type="common">Yellow monkey flower</name>
    <name type="synonym">Mimulus guttatus</name>
    <dbReference type="NCBI Taxonomy" id="4155"/>
    <lineage>
        <taxon>Eukaryota</taxon>
        <taxon>Viridiplantae</taxon>
        <taxon>Streptophyta</taxon>
        <taxon>Embryophyta</taxon>
        <taxon>Tracheophyta</taxon>
        <taxon>Spermatophyta</taxon>
        <taxon>Magnoliopsida</taxon>
        <taxon>eudicotyledons</taxon>
        <taxon>Gunneridae</taxon>
        <taxon>Pentapetalae</taxon>
        <taxon>asterids</taxon>
        <taxon>lamiids</taxon>
        <taxon>Lamiales</taxon>
        <taxon>Phrymaceae</taxon>
        <taxon>Erythranthe</taxon>
    </lineage>
</organism>
<name>A0A022QEN4_ERYGU</name>
<dbReference type="AlphaFoldDB" id="A0A022QEN4"/>